<evidence type="ECO:0000259" key="2">
    <source>
        <dbReference type="Pfam" id="PF00266"/>
    </source>
</evidence>
<name>A0ABS8GXT8_9SPHN</name>
<dbReference type="PROSITE" id="PS51318">
    <property type="entry name" value="TAT"/>
    <property type="match status" value="1"/>
</dbReference>
<reference evidence="3 4" key="1">
    <citation type="submission" date="2021-10" db="EMBL/GenBank/DDBJ databases">
        <title>The diversity and Nitrogen Metabolism of Culturable Nitrate-Utilizing Bacteria Within the Oxygen Minimum Zone of the Changjiang (Yangtze River)Estuary.</title>
        <authorList>
            <person name="Zhang D."/>
            <person name="Zheng J."/>
            <person name="Liu S."/>
            <person name="He W."/>
        </authorList>
    </citation>
    <scope>NUCLEOTIDE SEQUENCE [LARGE SCALE GENOMIC DNA]</scope>
    <source>
        <strain evidence="3 4">FXH275-2</strain>
    </source>
</reference>
<keyword evidence="3" id="KW-0032">Aminotransferase</keyword>
<keyword evidence="3" id="KW-0808">Transferase</keyword>
<comment type="caution">
    <text evidence="3">The sequence shown here is derived from an EMBL/GenBank/DDBJ whole genome shotgun (WGS) entry which is preliminary data.</text>
</comment>
<dbReference type="EMBL" id="JAJGNP010000001">
    <property type="protein sequence ID" value="MCC4231099.1"/>
    <property type="molecule type" value="Genomic_DNA"/>
</dbReference>
<dbReference type="InterPro" id="IPR000192">
    <property type="entry name" value="Aminotrans_V_dom"/>
</dbReference>
<dbReference type="InterPro" id="IPR006311">
    <property type="entry name" value="TAT_signal"/>
</dbReference>
<dbReference type="RefSeq" id="WP_228226076.1">
    <property type="nucleotide sequence ID" value="NZ_JAJGNP010000001.1"/>
</dbReference>
<sequence>MVTRRHFLGGSAGAVGLAMGAAGVAQSAGAAKEWPIDPPFRFTGDMDDFDAAQTALAALYDVRRDFATFDAAYYGAMTRPVEAAYRARSHWVNRNHALFLRGGSPGHPRDAELDASRAAVARMLGAATDEIALSAGGTEALYALIANYAPLRAGDAVIYADVDYDEMQFACDYLAQSRGARLVRFDLPEPQTKANILAAYDKILRDTPRAKLLLLTHLSNRNGLVPPVKAIVAMAKARGVDVILDSAQAVGHIPFTVADTGADFIGFSLHKWLAAPLGTGGIYIARDRLKDINPWLGNRIHDADDIRARIPTGTVDFAARLTVPAAIAMQDAIDLEAKHRHLLRLRNYWVERVRDVPGLEIMLPDEPGNYGAVSAFRLPGMNGPDDARKAAKLFLDKYHLLAVAKAGLASGPVLRVTPALFNSSAELDRLVAAIIAERGLFA</sequence>
<dbReference type="InterPro" id="IPR015421">
    <property type="entry name" value="PyrdxlP-dep_Trfase_major"/>
</dbReference>
<keyword evidence="4" id="KW-1185">Reference proteome</keyword>
<accession>A0ABS8GXT8</accession>
<dbReference type="Gene3D" id="3.90.1150.10">
    <property type="entry name" value="Aspartate Aminotransferase, domain 1"/>
    <property type="match status" value="1"/>
</dbReference>
<dbReference type="InterPro" id="IPR015422">
    <property type="entry name" value="PyrdxlP-dep_Trfase_small"/>
</dbReference>
<dbReference type="Proteomes" id="UP001198830">
    <property type="component" value="Unassembled WGS sequence"/>
</dbReference>
<evidence type="ECO:0000313" key="4">
    <source>
        <dbReference type="Proteomes" id="UP001198830"/>
    </source>
</evidence>
<dbReference type="SUPFAM" id="SSF53383">
    <property type="entry name" value="PLP-dependent transferases"/>
    <property type="match status" value="1"/>
</dbReference>
<dbReference type="PANTHER" id="PTHR43092">
    <property type="entry name" value="L-CYSTEINE DESULFHYDRASE"/>
    <property type="match status" value="1"/>
</dbReference>
<proteinExistence type="predicted"/>
<dbReference type="GO" id="GO:0008483">
    <property type="term" value="F:transaminase activity"/>
    <property type="evidence" value="ECO:0007669"/>
    <property type="project" value="UniProtKB-KW"/>
</dbReference>
<evidence type="ECO:0000313" key="3">
    <source>
        <dbReference type="EMBL" id="MCC4231099.1"/>
    </source>
</evidence>
<organism evidence="3 4">
    <name type="scientific">Sphingobium soli</name>
    <dbReference type="NCBI Taxonomy" id="1591116"/>
    <lineage>
        <taxon>Bacteria</taxon>
        <taxon>Pseudomonadati</taxon>
        <taxon>Pseudomonadota</taxon>
        <taxon>Alphaproteobacteria</taxon>
        <taxon>Sphingomonadales</taxon>
        <taxon>Sphingomonadaceae</taxon>
        <taxon>Sphingobium</taxon>
    </lineage>
</organism>
<feature type="domain" description="Aminotransferase class V" evidence="2">
    <location>
        <begin position="112"/>
        <end position="398"/>
    </location>
</feature>
<evidence type="ECO:0000256" key="1">
    <source>
        <dbReference type="ARBA" id="ARBA00022898"/>
    </source>
</evidence>
<protein>
    <submittedName>
        <fullName evidence="3">Aminotransferase class V-fold PLP-dependent enzyme</fullName>
    </submittedName>
</protein>
<dbReference type="Pfam" id="PF00266">
    <property type="entry name" value="Aminotran_5"/>
    <property type="match status" value="1"/>
</dbReference>
<dbReference type="PANTHER" id="PTHR43092:SF6">
    <property type="entry name" value="BLR1280 PROTEIN"/>
    <property type="match status" value="1"/>
</dbReference>
<keyword evidence="1" id="KW-0663">Pyridoxal phosphate</keyword>
<gene>
    <name evidence="3" type="ORF">LL253_00170</name>
</gene>
<dbReference type="Gene3D" id="3.40.640.10">
    <property type="entry name" value="Type I PLP-dependent aspartate aminotransferase-like (Major domain)"/>
    <property type="match status" value="1"/>
</dbReference>
<dbReference type="InterPro" id="IPR015424">
    <property type="entry name" value="PyrdxlP-dep_Trfase"/>
</dbReference>